<gene>
    <name evidence="1" type="ORF">P3F81_03890</name>
</gene>
<accession>A0A9Y2AJX2</accession>
<organism evidence="1 2">
    <name type="scientific">Selenobaculum gibii</name>
    <dbReference type="NCBI Taxonomy" id="3054208"/>
    <lineage>
        <taxon>Bacteria</taxon>
        <taxon>Bacillati</taxon>
        <taxon>Bacillota</taxon>
        <taxon>Negativicutes</taxon>
        <taxon>Selenomonadales</taxon>
        <taxon>Selenomonadaceae</taxon>
        <taxon>Selenobaculum</taxon>
    </lineage>
</organism>
<dbReference type="EMBL" id="CP120678">
    <property type="protein sequence ID" value="WIW71456.1"/>
    <property type="molecule type" value="Genomic_DNA"/>
</dbReference>
<protein>
    <submittedName>
        <fullName evidence="1">Uncharacterized protein</fullName>
    </submittedName>
</protein>
<dbReference type="KEGG" id="sgbi:P3F81_03890"/>
<evidence type="ECO:0000313" key="2">
    <source>
        <dbReference type="Proteomes" id="UP001243623"/>
    </source>
</evidence>
<reference evidence="1" key="1">
    <citation type="submission" date="2023-03" db="EMBL/GenBank/DDBJ databases">
        <title>Selenobaculum gbiensis gen. nov. sp. nov., a new bacterium isolated from the gut microbiota of IBD patient.</title>
        <authorList>
            <person name="Yeo S."/>
            <person name="Park H."/>
            <person name="Huh C.S."/>
        </authorList>
    </citation>
    <scope>NUCLEOTIDE SEQUENCE</scope>
    <source>
        <strain evidence="1">ICN-92133</strain>
    </source>
</reference>
<sequence>MNVIVYSPKSPEGLLDLQKRVATVHAEAVLKYITKLPCPKEQKIQLVSSIQNSFK</sequence>
<dbReference type="AlphaFoldDB" id="A0A9Y2AJX2"/>
<evidence type="ECO:0000313" key="1">
    <source>
        <dbReference type="EMBL" id="WIW71456.1"/>
    </source>
</evidence>
<keyword evidence="2" id="KW-1185">Reference proteome</keyword>
<dbReference type="RefSeq" id="WP_309320641.1">
    <property type="nucleotide sequence ID" value="NZ_CP120678.1"/>
</dbReference>
<proteinExistence type="predicted"/>
<name>A0A9Y2AJX2_9FIRM</name>
<dbReference type="Proteomes" id="UP001243623">
    <property type="component" value="Chromosome"/>
</dbReference>